<sequence length="55" mass="6179">MIVMKPWISNSEESGIKRSFISANEEIKTTQITLPNFQNSQYTNSTICGLNVSNI</sequence>
<accession>A0ABN7USI9</accession>
<evidence type="ECO:0000313" key="1">
    <source>
        <dbReference type="EMBL" id="CAG8666284.1"/>
    </source>
</evidence>
<reference evidence="1 2" key="1">
    <citation type="submission" date="2021-06" db="EMBL/GenBank/DDBJ databases">
        <authorList>
            <person name="Kallberg Y."/>
            <person name="Tangrot J."/>
            <person name="Rosling A."/>
        </authorList>
    </citation>
    <scope>NUCLEOTIDE SEQUENCE [LARGE SCALE GENOMIC DNA]</scope>
    <source>
        <strain evidence="1 2">120-4 pot B 10/14</strain>
    </source>
</reference>
<name>A0ABN7USI9_GIGMA</name>
<protein>
    <submittedName>
        <fullName evidence="1">8886_t:CDS:1</fullName>
    </submittedName>
</protein>
<gene>
    <name evidence="1" type="ORF">GMARGA_LOCUS10166</name>
</gene>
<proteinExistence type="predicted"/>
<comment type="caution">
    <text evidence="1">The sequence shown here is derived from an EMBL/GenBank/DDBJ whole genome shotgun (WGS) entry which is preliminary data.</text>
</comment>
<dbReference type="EMBL" id="CAJVQB010005632">
    <property type="protein sequence ID" value="CAG8666284.1"/>
    <property type="molecule type" value="Genomic_DNA"/>
</dbReference>
<keyword evidence="2" id="KW-1185">Reference proteome</keyword>
<evidence type="ECO:0000313" key="2">
    <source>
        <dbReference type="Proteomes" id="UP000789901"/>
    </source>
</evidence>
<dbReference type="Proteomes" id="UP000789901">
    <property type="component" value="Unassembled WGS sequence"/>
</dbReference>
<organism evidence="1 2">
    <name type="scientific">Gigaspora margarita</name>
    <dbReference type="NCBI Taxonomy" id="4874"/>
    <lineage>
        <taxon>Eukaryota</taxon>
        <taxon>Fungi</taxon>
        <taxon>Fungi incertae sedis</taxon>
        <taxon>Mucoromycota</taxon>
        <taxon>Glomeromycotina</taxon>
        <taxon>Glomeromycetes</taxon>
        <taxon>Diversisporales</taxon>
        <taxon>Gigasporaceae</taxon>
        <taxon>Gigaspora</taxon>
    </lineage>
</organism>